<evidence type="ECO:0000313" key="2">
    <source>
        <dbReference type="Proteomes" id="UP001595752"/>
    </source>
</evidence>
<protein>
    <recommendedName>
        <fullName evidence="3">Gfo/Idh/MocA-like oxidoreductase C-terminal domain-containing protein</fullName>
    </recommendedName>
</protein>
<reference evidence="2" key="1">
    <citation type="journal article" date="2019" name="Int. J. Syst. Evol. Microbiol.">
        <title>The Global Catalogue of Microorganisms (GCM) 10K type strain sequencing project: providing services to taxonomists for standard genome sequencing and annotation.</title>
        <authorList>
            <consortium name="The Broad Institute Genomics Platform"/>
            <consortium name="The Broad Institute Genome Sequencing Center for Infectious Disease"/>
            <person name="Wu L."/>
            <person name="Ma J."/>
        </authorList>
    </citation>
    <scope>NUCLEOTIDE SEQUENCE [LARGE SCALE GENOMIC DNA]</scope>
    <source>
        <strain evidence="2">CCUG 61889</strain>
    </source>
</reference>
<evidence type="ECO:0008006" key="3">
    <source>
        <dbReference type="Google" id="ProtNLM"/>
    </source>
</evidence>
<dbReference type="EMBL" id="JBHRZT010000072">
    <property type="protein sequence ID" value="MFC3885620.1"/>
    <property type="molecule type" value="Genomic_DNA"/>
</dbReference>
<dbReference type="Gene3D" id="3.30.360.10">
    <property type="entry name" value="Dihydrodipicolinate Reductase, domain 2"/>
    <property type="match status" value="1"/>
</dbReference>
<dbReference type="RefSeq" id="WP_377918024.1">
    <property type="nucleotide sequence ID" value="NZ_JBHRZT010000072.1"/>
</dbReference>
<proteinExistence type="predicted"/>
<comment type="caution">
    <text evidence="1">The sequence shown here is derived from an EMBL/GenBank/DDBJ whole genome shotgun (WGS) entry which is preliminary data.</text>
</comment>
<dbReference type="Proteomes" id="UP001595752">
    <property type="component" value="Unassembled WGS sequence"/>
</dbReference>
<keyword evidence="2" id="KW-1185">Reference proteome</keyword>
<name>A0ABV8B6V8_9BACI</name>
<dbReference type="SUPFAM" id="SSF55347">
    <property type="entry name" value="Glyceraldehyde-3-phosphate dehydrogenase-like, C-terminal domain"/>
    <property type="match status" value="1"/>
</dbReference>
<evidence type="ECO:0000313" key="1">
    <source>
        <dbReference type="EMBL" id="MFC3885620.1"/>
    </source>
</evidence>
<sequence length="190" mass="21598">MGDLGMHVLHLPLRFGWRPHSIHAVLSNIIKERVTASGEKVSCDTWDNAYISCEVKTEKNPFPMILSFKRMAPGHNNTWFIRIEGTKGSIEYSTKCPKQLKYMSYRAGKEQAWQVLDVNYESAYKMITGPIFKFGFSDSILQMWASFCEEAANGGTSQPLYCVTPEETAESHRIFTAALESYKRGEKILV</sequence>
<accession>A0ABV8B6V8</accession>
<organism evidence="1 2">
    <name type="scientific">Bacillus songklensis</name>
    <dbReference type="NCBI Taxonomy" id="1069116"/>
    <lineage>
        <taxon>Bacteria</taxon>
        <taxon>Bacillati</taxon>
        <taxon>Bacillota</taxon>
        <taxon>Bacilli</taxon>
        <taxon>Bacillales</taxon>
        <taxon>Bacillaceae</taxon>
        <taxon>Bacillus</taxon>
    </lineage>
</organism>
<gene>
    <name evidence="1" type="ORF">ACFOU2_19955</name>
</gene>